<accession>A0ABD6A3J5</accession>
<evidence type="ECO:0000313" key="1">
    <source>
        <dbReference type="EMBL" id="MFC7257513.1"/>
    </source>
</evidence>
<gene>
    <name evidence="1" type="ORF">ACFQKE_19875</name>
</gene>
<organism evidence="1 2">
    <name type="scientific">Haloplanus litoreus</name>
    <dbReference type="NCBI Taxonomy" id="767515"/>
    <lineage>
        <taxon>Archaea</taxon>
        <taxon>Methanobacteriati</taxon>
        <taxon>Methanobacteriota</taxon>
        <taxon>Stenosarchaea group</taxon>
        <taxon>Halobacteria</taxon>
        <taxon>Halobacteriales</taxon>
        <taxon>Haloferacaceae</taxon>
        <taxon>Haloplanus</taxon>
    </lineage>
</organism>
<keyword evidence="2" id="KW-1185">Reference proteome</keyword>
<comment type="caution">
    <text evidence="1">The sequence shown here is derived from an EMBL/GenBank/DDBJ whole genome shotgun (WGS) entry which is preliminary data.</text>
</comment>
<name>A0ABD6A3J5_9EURY</name>
<dbReference type="EMBL" id="JBHTAT010000008">
    <property type="protein sequence ID" value="MFC7257513.1"/>
    <property type="molecule type" value="Genomic_DNA"/>
</dbReference>
<dbReference type="Proteomes" id="UP001596434">
    <property type="component" value="Unassembled WGS sequence"/>
</dbReference>
<protein>
    <submittedName>
        <fullName evidence="1">Uncharacterized protein</fullName>
    </submittedName>
</protein>
<proteinExistence type="predicted"/>
<sequence>MSDPELHATLRRHFSGDERRFATSIDAVLNRITKLKERDFIWRMLNFVPEWDDDTRQYADEQMLLDWTPVRVILVDTGEFRPASSNVFTVLMLDYLWSWVRLRERWNRQVCSCPRRGILCEPDHRRRRSCRQAWFAMR</sequence>
<reference evidence="1 2" key="1">
    <citation type="journal article" date="2019" name="Int. J. Syst. Evol. Microbiol.">
        <title>The Global Catalogue of Microorganisms (GCM) 10K type strain sequencing project: providing services to taxonomists for standard genome sequencing and annotation.</title>
        <authorList>
            <consortium name="The Broad Institute Genomics Platform"/>
            <consortium name="The Broad Institute Genome Sequencing Center for Infectious Disease"/>
            <person name="Wu L."/>
            <person name="Ma J."/>
        </authorList>
    </citation>
    <scope>NUCLEOTIDE SEQUENCE [LARGE SCALE GENOMIC DNA]</scope>
    <source>
        <strain evidence="1 2">GX21</strain>
    </source>
</reference>
<dbReference type="RefSeq" id="WP_379707279.1">
    <property type="nucleotide sequence ID" value="NZ_JBHTAT010000008.1"/>
</dbReference>
<dbReference type="AlphaFoldDB" id="A0ABD6A3J5"/>
<evidence type="ECO:0000313" key="2">
    <source>
        <dbReference type="Proteomes" id="UP001596434"/>
    </source>
</evidence>